<dbReference type="InterPro" id="IPR032710">
    <property type="entry name" value="NTF2-like_dom_sf"/>
</dbReference>
<dbReference type="Pfam" id="PF12680">
    <property type="entry name" value="SnoaL_2"/>
    <property type="match status" value="1"/>
</dbReference>
<name>A0A427KHQ0_ENTCL</name>
<proteinExistence type="predicted"/>
<dbReference type="InterPro" id="IPR037401">
    <property type="entry name" value="SnoaL-like"/>
</dbReference>
<evidence type="ECO:0000256" key="1">
    <source>
        <dbReference type="SAM" id="SignalP"/>
    </source>
</evidence>
<feature type="signal peptide" evidence="1">
    <location>
        <begin position="1"/>
        <end position="23"/>
    </location>
</feature>
<comment type="caution">
    <text evidence="3">The sequence shown here is derived from an EMBL/GenBank/DDBJ whole genome shotgun (WGS) entry which is preliminary data.</text>
</comment>
<keyword evidence="1" id="KW-0732">Signal</keyword>
<feature type="chain" id="PRO_5019024436" evidence="1">
    <location>
        <begin position="24"/>
        <end position="140"/>
    </location>
</feature>
<evidence type="ECO:0000313" key="3">
    <source>
        <dbReference type="EMBL" id="RSB28944.1"/>
    </source>
</evidence>
<evidence type="ECO:0000313" key="4">
    <source>
        <dbReference type="Proteomes" id="UP000275321"/>
    </source>
</evidence>
<dbReference type="Proteomes" id="UP000275321">
    <property type="component" value="Unassembled WGS sequence"/>
</dbReference>
<reference evidence="3 4" key="1">
    <citation type="submission" date="2018-10" db="EMBL/GenBank/DDBJ databases">
        <title>Transmission dynamics of multidrug resistant bacteria on intensive care unit surfaces.</title>
        <authorList>
            <person name="D'Souza A.W."/>
            <person name="Potter R.F."/>
            <person name="Wallace M."/>
            <person name="Shupe A."/>
            <person name="Patel S."/>
            <person name="Sun S."/>
            <person name="Gul D."/>
            <person name="Kwon J.H."/>
            <person name="Andleeb S."/>
            <person name="Burnham C.-A.D."/>
            <person name="Dantas G."/>
        </authorList>
    </citation>
    <scope>NUCLEOTIDE SEQUENCE [LARGE SCALE GENOMIC DNA]</scope>
    <source>
        <strain evidence="3 4">EC_073</strain>
    </source>
</reference>
<protein>
    <submittedName>
        <fullName evidence="3">Nuclear transport factor 2 family protein</fullName>
    </submittedName>
</protein>
<evidence type="ECO:0000259" key="2">
    <source>
        <dbReference type="Pfam" id="PF12680"/>
    </source>
</evidence>
<organism evidence="3 4">
    <name type="scientific">Enterobacter cloacae</name>
    <dbReference type="NCBI Taxonomy" id="550"/>
    <lineage>
        <taxon>Bacteria</taxon>
        <taxon>Pseudomonadati</taxon>
        <taxon>Pseudomonadota</taxon>
        <taxon>Gammaproteobacteria</taxon>
        <taxon>Enterobacterales</taxon>
        <taxon>Enterobacteriaceae</taxon>
        <taxon>Enterobacter</taxon>
        <taxon>Enterobacter cloacae complex</taxon>
    </lineage>
</organism>
<dbReference type="RefSeq" id="WP_047023314.1">
    <property type="nucleotide sequence ID" value="NZ_CAXOGB010000005.1"/>
</dbReference>
<gene>
    <name evidence="3" type="ORF">EGK68_18125</name>
</gene>
<sequence length="140" mass="15277">MKKTTHNILLAAVLALASGQSFAAVKDDALAHFKAIADGKTDTLKQQYAQNARLEWVGGPLDGTYTTTDAIDGVWRKFTTAQGTLNHNVEDLKEATNPKGSTVTARVQFAGKATLNVLYVLTYREGKIVNETWQIDPAKR</sequence>
<feature type="domain" description="SnoaL-like" evidence="2">
    <location>
        <begin position="31"/>
        <end position="129"/>
    </location>
</feature>
<dbReference type="EMBL" id="RHWT01000028">
    <property type="protein sequence ID" value="RSB28944.1"/>
    <property type="molecule type" value="Genomic_DNA"/>
</dbReference>
<accession>A0A427KHQ0</accession>
<dbReference type="AlphaFoldDB" id="A0A427KHQ0"/>
<dbReference type="SUPFAM" id="SSF54427">
    <property type="entry name" value="NTF2-like"/>
    <property type="match status" value="1"/>
</dbReference>
<dbReference type="Gene3D" id="3.10.450.50">
    <property type="match status" value="1"/>
</dbReference>